<dbReference type="InterPro" id="IPR044549">
    <property type="entry name" value="bHLH_AtIBH1-like"/>
</dbReference>
<dbReference type="GO" id="GO:0005634">
    <property type="term" value="C:nucleus"/>
    <property type="evidence" value="ECO:0007669"/>
    <property type="project" value="UniProtKB-SubCell"/>
</dbReference>
<dbReference type="AlphaFoldDB" id="A0A1U8AXP0"/>
<dbReference type="CDD" id="cd11444">
    <property type="entry name" value="bHLH_AtIBH1_like"/>
    <property type="match status" value="1"/>
</dbReference>
<gene>
    <name evidence="6" type="primary">LOC104605163</name>
</gene>
<evidence type="ECO:0000313" key="6">
    <source>
        <dbReference type="RefSeq" id="XP_010268101.1"/>
    </source>
</evidence>
<evidence type="ECO:0000256" key="2">
    <source>
        <dbReference type="ARBA" id="ARBA00023015"/>
    </source>
</evidence>
<comment type="subcellular location">
    <subcellularLocation>
        <location evidence="1">Nucleus</location>
    </subcellularLocation>
</comment>
<dbReference type="FunCoup" id="A0A1U8AXP0">
    <property type="interactions" value="54"/>
</dbReference>
<dbReference type="SUPFAM" id="SSF47459">
    <property type="entry name" value="HLH, helix-loop-helix DNA-binding domain"/>
    <property type="match status" value="1"/>
</dbReference>
<dbReference type="PROSITE" id="PS50888">
    <property type="entry name" value="BHLH"/>
    <property type="match status" value="1"/>
</dbReference>
<dbReference type="GO" id="GO:0006355">
    <property type="term" value="P:regulation of DNA-templated transcription"/>
    <property type="evidence" value="ECO:0007669"/>
    <property type="project" value="InterPro"/>
</dbReference>
<dbReference type="PANTHER" id="PTHR33124">
    <property type="entry name" value="TRANSCRIPTION FACTOR IBH1-LIKE 1"/>
    <property type="match status" value="1"/>
</dbReference>
<dbReference type="eggNOG" id="ENOG502S5A4">
    <property type="taxonomic scope" value="Eukaryota"/>
</dbReference>
<keyword evidence="4" id="KW-0539">Nucleus</keyword>
<reference evidence="6" key="1">
    <citation type="submission" date="2025-08" db="UniProtKB">
        <authorList>
            <consortium name="RefSeq"/>
        </authorList>
    </citation>
    <scope>IDENTIFICATION</scope>
</reference>
<dbReference type="OrthoDB" id="1935502at2759"/>
<organism evidence="5 6">
    <name type="scientific">Nelumbo nucifera</name>
    <name type="common">Sacred lotus</name>
    <dbReference type="NCBI Taxonomy" id="4432"/>
    <lineage>
        <taxon>Eukaryota</taxon>
        <taxon>Viridiplantae</taxon>
        <taxon>Streptophyta</taxon>
        <taxon>Embryophyta</taxon>
        <taxon>Tracheophyta</taxon>
        <taxon>Spermatophyta</taxon>
        <taxon>Magnoliopsida</taxon>
        <taxon>Proteales</taxon>
        <taxon>Nelumbonaceae</taxon>
        <taxon>Nelumbo</taxon>
    </lineage>
</organism>
<evidence type="ECO:0000256" key="4">
    <source>
        <dbReference type="ARBA" id="ARBA00023242"/>
    </source>
</evidence>
<accession>A0A1U8AXP0</accession>
<keyword evidence="3" id="KW-0804">Transcription</keyword>
<dbReference type="KEGG" id="nnu:104605163"/>
<dbReference type="GeneID" id="104605163"/>
<dbReference type="InterPro" id="IPR011598">
    <property type="entry name" value="bHLH_dom"/>
</dbReference>
<protein>
    <submittedName>
        <fullName evidence="6">Transcription factor UPBEAT1-like</fullName>
    </submittedName>
</protein>
<dbReference type="OMA" id="EGICKSP"/>
<dbReference type="GO" id="GO:0046983">
    <property type="term" value="F:protein dimerization activity"/>
    <property type="evidence" value="ECO:0007669"/>
    <property type="project" value="InterPro"/>
</dbReference>
<dbReference type="Proteomes" id="UP000189703">
    <property type="component" value="Unplaced"/>
</dbReference>
<evidence type="ECO:0000256" key="3">
    <source>
        <dbReference type="ARBA" id="ARBA00023163"/>
    </source>
</evidence>
<dbReference type="RefSeq" id="XP_010268101.1">
    <property type="nucleotide sequence ID" value="XM_010269799.1"/>
</dbReference>
<keyword evidence="5" id="KW-1185">Reference proteome</keyword>
<dbReference type="InterPro" id="IPR036638">
    <property type="entry name" value="HLH_DNA-bd_sf"/>
</dbReference>
<name>A0A1U8AXP0_NELNU</name>
<sequence length="126" mass="14954">MGIPSKSFFLSLDLNGDITERRDSFWCKVFEVRAMRRRQERKFKHRMKKICGGHGWSTRPRRSLMKRTRRMKGMERKVRTLRKLVPNGKSRGLGELFEETADYILFLQMQVKVLQALVKVSTDSNF</sequence>
<dbReference type="PANTHER" id="PTHR33124:SF39">
    <property type="entry name" value="TRANSCRIPTION FACTOR UPBEAT1"/>
    <property type="match status" value="1"/>
</dbReference>
<evidence type="ECO:0000313" key="5">
    <source>
        <dbReference type="Proteomes" id="UP000189703"/>
    </source>
</evidence>
<keyword evidence="2" id="KW-0805">Transcription regulation</keyword>
<evidence type="ECO:0000256" key="1">
    <source>
        <dbReference type="ARBA" id="ARBA00004123"/>
    </source>
</evidence>
<proteinExistence type="predicted"/>
<dbReference type="GO" id="GO:0000976">
    <property type="term" value="F:transcription cis-regulatory region binding"/>
    <property type="evidence" value="ECO:0007669"/>
    <property type="project" value="UniProtKB-ARBA"/>
</dbReference>
<dbReference type="InterPro" id="IPR044660">
    <property type="entry name" value="IBH1-like"/>
</dbReference>